<evidence type="ECO:0000313" key="5">
    <source>
        <dbReference type="Proteomes" id="UP000664349"/>
    </source>
</evidence>
<dbReference type="Proteomes" id="UP000664349">
    <property type="component" value="Unassembled WGS sequence"/>
</dbReference>
<sequence>MFGFWRLWLLVTILLLGWAGVCYLLTRNPLYLRYLGRIARWSGGLVVLVSAFWLIYRLLS</sequence>
<dbReference type="EMBL" id="MUKV01000008">
    <property type="protein sequence ID" value="OQS41303.1"/>
    <property type="molecule type" value="Genomic_DNA"/>
</dbReference>
<feature type="transmembrane region" description="Helical" evidence="1">
    <location>
        <begin position="38"/>
        <end position="56"/>
    </location>
</feature>
<reference evidence="3 4" key="1">
    <citation type="submission" date="2017-02" db="EMBL/GenBank/DDBJ databases">
        <title>Chromobacterium haemolyticum H5244.</title>
        <authorList>
            <person name="Gulvik C.A."/>
        </authorList>
    </citation>
    <scope>NUCLEOTIDE SEQUENCE [LARGE SCALE GENOMIC DNA]</scope>
    <source>
        <strain evidence="3 4">H5244</strain>
    </source>
</reference>
<dbReference type="RefSeq" id="WP_019102328.1">
    <property type="nucleotide sequence ID" value="NZ_AP019312.1"/>
</dbReference>
<evidence type="ECO:0000256" key="1">
    <source>
        <dbReference type="SAM" id="Phobius"/>
    </source>
</evidence>
<feature type="transmembrane region" description="Helical" evidence="1">
    <location>
        <begin position="6"/>
        <end position="26"/>
    </location>
</feature>
<proteinExistence type="predicted"/>
<dbReference type="GeneID" id="58557961"/>
<evidence type="ECO:0000313" key="3">
    <source>
        <dbReference type="EMBL" id="OQS41303.1"/>
    </source>
</evidence>
<keyword evidence="1" id="KW-1133">Transmembrane helix</keyword>
<dbReference type="Proteomes" id="UP000192721">
    <property type="component" value="Unassembled WGS sequence"/>
</dbReference>
<keyword evidence="1" id="KW-0472">Membrane</keyword>
<organism evidence="3 4">
    <name type="scientific">Chromobacterium haemolyticum</name>
    <dbReference type="NCBI Taxonomy" id="394935"/>
    <lineage>
        <taxon>Bacteria</taxon>
        <taxon>Pseudomonadati</taxon>
        <taxon>Pseudomonadota</taxon>
        <taxon>Betaproteobacteria</taxon>
        <taxon>Neisseriales</taxon>
        <taxon>Chromobacteriaceae</taxon>
        <taxon>Chromobacterium</taxon>
    </lineage>
</organism>
<evidence type="ECO:0000313" key="4">
    <source>
        <dbReference type="Proteomes" id="UP000192721"/>
    </source>
</evidence>
<dbReference type="EMBL" id="JAFLRD010000008">
    <property type="protein sequence ID" value="MBO0416127.1"/>
    <property type="molecule type" value="Genomic_DNA"/>
</dbReference>
<evidence type="ECO:0000313" key="2">
    <source>
        <dbReference type="EMBL" id="MBO0416127.1"/>
    </source>
</evidence>
<gene>
    <name evidence="3" type="ORF">B0T45_08410</name>
    <name evidence="2" type="ORF">J1C50_11450</name>
</gene>
<dbReference type="AlphaFoldDB" id="A0A1W0D2Y9"/>
<dbReference type="OrthoDB" id="8592823at2"/>
<keyword evidence="5" id="KW-1185">Reference proteome</keyword>
<reference evidence="2 5" key="2">
    <citation type="submission" date="2021-03" db="EMBL/GenBank/DDBJ databases">
        <title>First Case of infection caused by Chromobacterium haemolyticum derived from water in China.</title>
        <authorList>
            <person name="Chen J."/>
            <person name="Liu C."/>
        </authorList>
    </citation>
    <scope>NUCLEOTIDE SEQUENCE [LARGE SCALE GENOMIC DNA]</scope>
    <source>
        <strain evidence="2 5">WJ-5</strain>
    </source>
</reference>
<comment type="caution">
    <text evidence="3">The sequence shown here is derived from an EMBL/GenBank/DDBJ whole genome shotgun (WGS) entry which is preliminary data.</text>
</comment>
<accession>A0A1W0D2Y9</accession>
<keyword evidence="1" id="KW-0812">Transmembrane</keyword>
<protein>
    <submittedName>
        <fullName evidence="3">Uncharacterized protein</fullName>
    </submittedName>
</protein>
<name>A0A1W0D2Y9_9NEIS</name>